<evidence type="ECO:0000313" key="5">
    <source>
        <dbReference type="Proteomes" id="UP001329825"/>
    </source>
</evidence>
<keyword evidence="5" id="KW-1185">Reference proteome</keyword>
<gene>
    <name evidence="4" type="ORF">IL334_007822</name>
</gene>
<dbReference type="RefSeq" id="XP_062795562.1">
    <property type="nucleotide sequence ID" value="XM_062939511.1"/>
</dbReference>
<evidence type="ECO:0000259" key="2">
    <source>
        <dbReference type="PROSITE" id="PS50055"/>
    </source>
</evidence>
<evidence type="ECO:0000259" key="3">
    <source>
        <dbReference type="PROSITE" id="PS50056"/>
    </source>
</evidence>
<evidence type="ECO:0000313" key="4">
    <source>
        <dbReference type="EMBL" id="WRT70823.1"/>
    </source>
</evidence>
<dbReference type="EMBL" id="CP141891">
    <property type="protein sequence ID" value="WRT70823.1"/>
    <property type="molecule type" value="Genomic_DNA"/>
</dbReference>
<evidence type="ECO:0008006" key="6">
    <source>
        <dbReference type="Google" id="ProtNLM"/>
    </source>
</evidence>
<dbReference type="Gene3D" id="3.90.190.10">
    <property type="entry name" value="Protein tyrosine phosphatase superfamily"/>
    <property type="match status" value="1"/>
</dbReference>
<dbReference type="SMART" id="SM00404">
    <property type="entry name" value="PTPc_motif"/>
    <property type="match status" value="1"/>
</dbReference>
<dbReference type="PROSITE" id="PS50056">
    <property type="entry name" value="TYR_PHOSPHATASE_2"/>
    <property type="match status" value="1"/>
</dbReference>
<dbReference type="InterPro" id="IPR000387">
    <property type="entry name" value="Tyr_Pase_dom"/>
</dbReference>
<name>A0ABZ1D9R4_9TREE</name>
<evidence type="ECO:0000256" key="1">
    <source>
        <dbReference type="ARBA" id="ARBA00009649"/>
    </source>
</evidence>
<dbReference type="InterPro" id="IPR029021">
    <property type="entry name" value="Prot-tyrosine_phosphatase-like"/>
</dbReference>
<feature type="domain" description="Tyrosine specific protein phosphatases" evidence="3">
    <location>
        <begin position="57"/>
        <end position="139"/>
    </location>
</feature>
<dbReference type="PANTHER" id="PTHR19134:SF449">
    <property type="entry name" value="TYROSINE-PROTEIN PHOSPHATASE 1"/>
    <property type="match status" value="1"/>
</dbReference>
<dbReference type="PANTHER" id="PTHR19134">
    <property type="entry name" value="RECEPTOR-TYPE TYROSINE-PROTEIN PHOSPHATASE"/>
    <property type="match status" value="1"/>
</dbReference>
<dbReference type="Pfam" id="PF00102">
    <property type="entry name" value="Y_phosphatase"/>
    <property type="match status" value="1"/>
</dbReference>
<dbReference type="InterPro" id="IPR000242">
    <property type="entry name" value="PTP_cat"/>
</dbReference>
<dbReference type="SUPFAM" id="SSF52799">
    <property type="entry name" value="(Phosphotyrosine protein) phosphatases II"/>
    <property type="match status" value="1"/>
</dbReference>
<dbReference type="InterPro" id="IPR003595">
    <property type="entry name" value="Tyr_Pase_cat"/>
</dbReference>
<organism evidence="4 5">
    <name type="scientific">Kwoniella shivajii</name>
    <dbReference type="NCBI Taxonomy" id="564305"/>
    <lineage>
        <taxon>Eukaryota</taxon>
        <taxon>Fungi</taxon>
        <taxon>Dikarya</taxon>
        <taxon>Basidiomycota</taxon>
        <taxon>Agaricomycotina</taxon>
        <taxon>Tremellomycetes</taxon>
        <taxon>Tremellales</taxon>
        <taxon>Cryptococcaceae</taxon>
        <taxon>Kwoniella</taxon>
    </lineage>
</organism>
<dbReference type="GeneID" id="87959952"/>
<comment type="similarity">
    <text evidence="1">Belongs to the protein-tyrosine phosphatase family. Non-receptor class subfamily.</text>
</comment>
<proteinExistence type="inferred from homology"/>
<dbReference type="InterPro" id="IPR050348">
    <property type="entry name" value="Protein-Tyr_Phosphatase"/>
</dbReference>
<dbReference type="PROSITE" id="PS50055">
    <property type="entry name" value="TYR_PHOSPHATASE_PTP"/>
    <property type="match status" value="1"/>
</dbReference>
<dbReference type="PRINTS" id="PR00700">
    <property type="entry name" value="PRTYPHPHTASE"/>
</dbReference>
<sequence>MDHLPLKMAKQERRDSISSNVSELLLGQEDVVRVHHYHFDAWPDHGVPEGKGVEALSKLVEEVEQRKESLDCELIVSSAGVGRTGTFIALSSLRTPGQPSQPSALQALPQILQEDPVAKTVDMIRECRGMLVQNPDQLRLIYEMH</sequence>
<accession>A0ABZ1D9R4</accession>
<reference evidence="4 5" key="1">
    <citation type="submission" date="2024-01" db="EMBL/GenBank/DDBJ databases">
        <title>Comparative genomics of Cryptococcus and Kwoniella reveals pathogenesis evolution and contrasting modes of karyotype evolution via chromosome fusion or intercentromeric recombination.</title>
        <authorList>
            <person name="Coelho M.A."/>
            <person name="David-Palma M."/>
            <person name="Shea T."/>
            <person name="Bowers K."/>
            <person name="McGinley-Smith S."/>
            <person name="Mohammad A.W."/>
            <person name="Gnirke A."/>
            <person name="Yurkov A.M."/>
            <person name="Nowrousian M."/>
            <person name="Sun S."/>
            <person name="Cuomo C.A."/>
            <person name="Heitman J."/>
        </authorList>
    </citation>
    <scope>NUCLEOTIDE SEQUENCE [LARGE SCALE GENOMIC DNA]</scope>
    <source>
        <strain evidence="4">CBS 11374</strain>
    </source>
</reference>
<feature type="domain" description="Tyrosine-protein phosphatase" evidence="2">
    <location>
        <begin position="1"/>
        <end position="145"/>
    </location>
</feature>
<protein>
    <recommendedName>
        <fullName evidence="6">Tyrosine specific protein phosphatases domain-containing protein</fullName>
    </recommendedName>
</protein>
<dbReference type="Proteomes" id="UP001329825">
    <property type="component" value="Chromosome 11"/>
</dbReference>